<evidence type="ECO:0000313" key="1">
    <source>
        <dbReference type="EMBL" id="GAA4399544.1"/>
    </source>
</evidence>
<evidence type="ECO:0000313" key="2">
    <source>
        <dbReference type="Proteomes" id="UP001500635"/>
    </source>
</evidence>
<dbReference type="Proteomes" id="UP001500635">
    <property type="component" value="Unassembled WGS sequence"/>
</dbReference>
<gene>
    <name evidence="1" type="ORF">GCM10023147_37080</name>
</gene>
<reference evidence="2" key="1">
    <citation type="journal article" date="2019" name="Int. J. Syst. Evol. Microbiol.">
        <title>The Global Catalogue of Microorganisms (GCM) 10K type strain sequencing project: providing services to taxonomists for standard genome sequencing and annotation.</title>
        <authorList>
            <consortium name="The Broad Institute Genomics Platform"/>
            <consortium name="The Broad Institute Genome Sequencing Center for Infectious Disease"/>
            <person name="Wu L."/>
            <person name="Ma J."/>
        </authorList>
    </citation>
    <scope>NUCLEOTIDE SEQUENCE [LARGE SCALE GENOMIC DNA]</scope>
    <source>
        <strain evidence="2">JCM 17688</strain>
    </source>
</reference>
<dbReference type="EMBL" id="BAABFR010000071">
    <property type="protein sequence ID" value="GAA4399544.1"/>
    <property type="molecule type" value="Genomic_DNA"/>
</dbReference>
<name>A0ABP8K2Z1_9ACTN</name>
<sequence>MPADAVTVDLPSATVTVTDPGAQPRRALTLAPTRTQATTLFTNSLQVSQITGQQPSGGNRDVTVPLTAQPTCTDPTDVALYFGAPSSTDPALTHALRAEAGTVGRIRLAATGEVRSMTLNAPDGISDEAQSAFEQALLQTFTRMLPLPAEAVGAGATWTVTRHLTGETDLQQTSTVTAAAVPASGAVRLTATVDESPQTSIFTVPGSDRVLTITSYTSTGPADLTLDPALPLPASGGAALQGGRTLAGDTPGQQLVQKTGLVYRFTAD</sequence>
<accession>A0ABP8K2Z1</accession>
<comment type="caution">
    <text evidence="1">The sequence shown here is derived from an EMBL/GenBank/DDBJ whole genome shotgun (WGS) entry which is preliminary data.</text>
</comment>
<organism evidence="1 2">
    <name type="scientific">Tsukamurella soli</name>
    <dbReference type="NCBI Taxonomy" id="644556"/>
    <lineage>
        <taxon>Bacteria</taxon>
        <taxon>Bacillati</taxon>
        <taxon>Actinomycetota</taxon>
        <taxon>Actinomycetes</taxon>
        <taxon>Mycobacteriales</taxon>
        <taxon>Tsukamurellaceae</taxon>
        <taxon>Tsukamurella</taxon>
    </lineage>
</organism>
<keyword evidence="2" id="KW-1185">Reference proteome</keyword>
<protein>
    <submittedName>
        <fullName evidence="1">Uncharacterized protein</fullName>
    </submittedName>
</protein>
<proteinExistence type="predicted"/>